<gene>
    <name evidence="1" type="ORF">SAMN04488509_11538</name>
</gene>
<evidence type="ECO:0000313" key="1">
    <source>
        <dbReference type="EMBL" id="SDE04888.1"/>
    </source>
</evidence>
<dbReference type="EMBL" id="FNAG01000015">
    <property type="protein sequence ID" value="SDE04888.1"/>
    <property type="molecule type" value="Genomic_DNA"/>
</dbReference>
<proteinExistence type="predicted"/>
<organism evidence="1 2">
    <name type="scientific">Aquimonas voraii</name>
    <dbReference type="NCBI Taxonomy" id="265719"/>
    <lineage>
        <taxon>Bacteria</taxon>
        <taxon>Pseudomonadati</taxon>
        <taxon>Pseudomonadota</taxon>
        <taxon>Gammaproteobacteria</taxon>
        <taxon>Lysobacterales</taxon>
        <taxon>Lysobacteraceae</taxon>
        <taxon>Aquimonas</taxon>
    </lineage>
</organism>
<reference evidence="1 2" key="1">
    <citation type="submission" date="2016-10" db="EMBL/GenBank/DDBJ databases">
        <authorList>
            <person name="de Groot N.N."/>
        </authorList>
    </citation>
    <scope>NUCLEOTIDE SEQUENCE [LARGE SCALE GENOMIC DNA]</scope>
    <source>
        <strain evidence="1 2">DSM 16957</strain>
    </source>
</reference>
<dbReference type="Proteomes" id="UP000199603">
    <property type="component" value="Unassembled WGS sequence"/>
</dbReference>
<keyword evidence="2" id="KW-1185">Reference proteome</keyword>
<dbReference type="AlphaFoldDB" id="A0A1G6ZQD6"/>
<evidence type="ECO:0000313" key="2">
    <source>
        <dbReference type="Proteomes" id="UP000199603"/>
    </source>
</evidence>
<dbReference type="STRING" id="265719.SAMN04488509_11538"/>
<accession>A0A1G6ZQD6</accession>
<name>A0A1G6ZQD6_9GAMM</name>
<sequence>MRVSTATVLTVALDREGQGSYCAFALQPDGGRVRCGTVLGRHGVWRAELIGRSPSVRLRSLSDAAKHLVS</sequence>
<protein>
    <submittedName>
        <fullName evidence="1">Uncharacterized protein</fullName>
    </submittedName>
</protein>